<comment type="function">
    <text evidence="1 7">Catalyzes the decarboxylation of orotidine 5'-monophosphate (OMP) to uridine 5'-monophosphate (UMP).</text>
</comment>
<sequence length="242" mass="25298">MTKPVFIALDFETVIAAKQFLTVFQQTTKPAVKVGMELFYAEGGYAFVRELKVAGFTVFLDLKMYDIPSTVQKAAVNVGKLGVDYVTVHAAGGARMLAGAVAGLRMGAQAAGHTTIPKALAITQLTSFSEEEMHTTQLVGVSLRESVVHLAKLAYQAGVAGTISSAYESDDIHAATAAEFLSITPGIRFAGDAVGDQSRVVTPARAAAMGANGIVVGRSITQAVDAVVAYTRALNELNGEDA</sequence>
<dbReference type="SUPFAM" id="SSF51366">
    <property type="entry name" value="Ribulose-phoshate binding barrel"/>
    <property type="match status" value="1"/>
</dbReference>
<evidence type="ECO:0000256" key="2">
    <source>
        <dbReference type="ARBA" id="ARBA00004861"/>
    </source>
</evidence>
<proteinExistence type="inferred from homology"/>
<keyword evidence="4 7" id="KW-0665">Pyrimidine biosynthesis</keyword>
<dbReference type="InterPro" id="IPR013785">
    <property type="entry name" value="Aldolase_TIM"/>
</dbReference>
<name>A0A288Q6P5_9LACO</name>
<dbReference type="GO" id="GO:0004590">
    <property type="term" value="F:orotidine-5'-phosphate decarboxylase activity"/>
    <property type="evidence" value="ECO:0007669"/>
    <property type="project" value="UniProtKB-UniRule"/>
</dbReference>
<evidence type="ECO:0000256" key="8">
    <source>
        <dbReference type="PIRSR" id="PIRSR614732-1"/>
    </source>
</evidence>
<accession>A0A288Q6P5</accession>
<dbReference type="CDD" id="cd04725">
    <property type="entry name" value="OMP_decarboxylase_like"/>
    <property type="match status" value="1"/>
</dbReference>
<feature type="binding site" evidence="7 9">
    <location>
        <position position="10"/>
    </location>
    <ligand>
        <name>substrate</name>
    </ligand>
</feature>
<evidence type="ECO:0000256" key="7">
    <source>
        <dbReference type="HAMAP-Rule" id="MF_01200"/>
    </source>
</evidence>
<feature type="binding site" evidence="7 9">
    <location>
        <position position="126"/>
    </location>
    <ligand>
        <name>substrate</name>
    </ligand>
</feature>
<feature type="binding site" evidence="7 9">
    <location>
        <position position="188"/>
    </location>
    <ligand>
        <name>substrate</name>
    </ligand>
</feature>
<dbReference type="PROSITE" id="PS00156">
    <property type="entry name" value="OMPDECASE"/>
    <property type="match status" value="1"/>
</dbReference>
<dbReference type="UniPathway" id="UPA00070">
    <property type="reaction ID" value="UER00120"/>
</dbReference>
<gene>
    <name evidence="7" type="primary">pyrF</name>
    <name evidence="11" type="ORF">DFP99_0758</name>
</gene>
<dbReference type="HAMAP" id="MF_01200_B">
    <property type="entry name" value="OMPdecase_type1_B"/>
    <property type="match status" value="1"/>
</dbReference>
<evidence type="ECO:0000256" key="6">
    <source>
        <dbReference type="ARBA" id="ARBA00049157"/>
    </source>
</evidence>
<evidence type="ECO:0000256" key="4">
    <source>
        <dbReference type="ARBA" id="ARBA00022975"/>
    </source>
</evidence>
<comment type="subunit">
    <text evidence="7">Homodimer.</text>
</comment>
<dbReference type="AlphaFoldDB" id="A0A288Q6P5"/>
<dbReference type="SMART" id="SM00934">
    <property type="entry name" value="OMPdecase"/>
    <property type="match status" value="1"/>
</dbReference>
<dbReference type="InterPro" id="IPR014732">
    <property type="entry name" value="OMPdecase"/>
</dbReference>
<evidence type="ECO:0000313" key="11">
    <source>
        <dbReference type="EMBL" id="RDL12319.1"/>
    </source>
</evidence>
<dbReference type="GeneID" id="94546317"/>
<evidence type="ECO:0000256" key="10">
    <source>
        <dbReference type="RuleBase" id="RU000512"/>
    </source>
</evidence>
<dbReference type="Proteomes" id="UP000254912">
    <property type="component" value="Unassembled WGS sequence"/>
</dbReference>
<evidence type="ECO:0000313" key="12">
    <source>
        <dbReference type="Proteomes" id="UP000254912"/>
    </source>
</evidence>
<protein>
    <recommendedName>
        <fullName evidence="7">Orotidine 5'-phosphate decarboxylase</fullName>
        <ecNumber evidence="7">4.1.1.23</ecNumber>
    </recommendedName>
    <alternativeName>
        <fullName evidence="7">OMP decarboxylase</fullName>
        <shortName evidence="7">OMPDCase</shortName>
        <shortName evidence="7">OMPdecase</shortName>
    </alternativeName>
</protein>
<dbReference type="InterPro" id="IPR001754">
    <property type="entry name" value="OMPdeCOase_dom"/>
</dbReference>
<evidence type="ECO:0000256" key="3">
    <source>
        <dbReference type="ARBA" id="ARBA00022793"/>
    </source>
</evidence>
<feature type="active site" description="For OMPdecase activity" evidence="8">
    <location>
        <position position="63"/>
    </location>
</feature>
<feature type="active site" description="Proton donor" evidence="7">
    <location>
        <position position="63"/>
    </location>
</feature>
<dbReference type="GO" id="GO:0005829">
    <property type="term" value="C:cytosol"/>
    <property type="evidence" value="ECO:0007669"/>
    <property type="project" value="TreeGrafter"/>
</dbReference>
<evidence type="ECO:0000256" key="9">
    <source>
        <dbReference type="PIRSR" id="PIRSR614732-2"/>
    </source>
</evidence>
<feature type="binding site" evidence="7 9">
    <location>
        <position position="33"/>
    </location>
    <ligand>
        <name>substrate</name>
    </ligand>
</feature>
<comment type="caution">
    <text evidence="11">The sequence shown here is derived from an EMBL/GenBank/DDBJ whole genome shotgun (WGS) entry which is preliminary data.</text>
</comment>
<dbReference type="GO" id="GO:0006207">
    <property type="term" value="P:'de novo' pyrimidine nucleobase biosynthetic process"/>
    <property type="evidence" value="ECO:0007669"/>
    <property type="project" value="InterPro"/>
</dbReference>
<comment type="catalytic activity">
    <reaction evidence="6 7 10">
        <text>orotidine 5'-phosphate + H(+) = UMP + CO2</text>
        <dbReference type="Rhea" id="RHEA:11596"/>
        <dbReference type="ChEBI" id="CHEBI:15378"/>
        <dbReference type="ChEBI" id="CHEBI:16526"/>
        <dbReference type="ChEBI" id="CHEBI:57538"/>
        <dbReference type="ChEBI" id="CHEBI:57865"/>
        <dbReference type="EC" id="4.1.1.23"/>
    </reaction>
</comment>
<dbReference type="NCBIfam" id="TIGR01740">
    <property type="entry name" value="pyrF"/>
    <property type="match status" value="1"/>
</dbReference>
<keyword evidence="12" id="KW-1185">Reference proteome</keyword>
<feature type="active site" description="For OMPdecase activity" evidence="8">
    <location>
        <position position="66"/>
    </location>
</feature>
<feature type="binding site" evidence="7 9">
    <location>
        <position position="197"/>
    </location>
    <ligand>
        <name>substrate</name>
    </ligand>
</feature>
<dbReference type="InterPro" id="IPR018089">
    <property type="entry name" value="OMPdecase_AS"/>
</dbReference>
<keyword evidence="3 7" id="KW-0210">Decarboxylase</keyword>
<keyword evidence="5 7" id="KW-0456">Lyase</keyword>
<dbReference type="InterPro" id="IPR011060">
    <property type="entry name" value="RibuloseP-bd_barrel"/>
</dbReference>
<dbReference type="InterPro" id="IPR047596">
    <property type="entry name" value="OMPdecase_bac"/>
</dbReference>
<feature type="binding site" evidence="7">
    <location>
        <begin position="61"/>
        <end position="70"/>
    </location>
    <ligand>
        <name>substrate</name>
    </ligand>
</feature>
<comment type="pathway">
    <text evidence="2 7 10">Pyrimidine metabolism; UMP biosynthesis via de novo pathway; UMP from orotate: step 2/2.</text>
</comment>
<evidence type="ECO:0000256" key="5">
    <source>
        <dbReference type="ARBA" id="ARBA00023239"/>
    </source>
</evidence>
<dbReference type="Gene3D" id="3.20.20.70">
    <property type="entry name" value="Aldolase class I"/>
    <property type="match status" value="1"/>
</dbReference>
<feature type="binding site" evidence="7 9">
    <location>
        <position position="218"/>
    </location>
    <ligand>
        <name>substrate</name>
    </ligand>
</feature>
<comment type="similarity">
    <text evidence="7">Belongs to the OMP decarboxylase family. Type 1 subfamily.</text>
</comment>
<evidence type="ECO:0000256" key="1">
    <source>
        <dbReference type="ARBA" id="ARBA00002356"/>
    </source>
</evidence>
<dbReference type="NCBIfam" id="NF001273">
    <property type="entry name" value="PRK00230.1"/>
    <property type="match status" value="1"/>
</dbReference>
<dbReference type="PANTHER" id="PTHR32119">
    <property type="entry name" value="OROTIDINE 5'-PHOSPHATE DECARBOXYLASE"/>
    <property type="match status" value="1"/>
</dbReference>
<dbReference type="GO" id="GO:0044205">
    <property type="term" value="P:'de novo' UMP biosynthetic process"/>
    <property type="evidence" value="ECO:0007669"/>
    <property type="project" value="UniProtKB-UniRule"/>
</dbReference>
<dbReference type="PANTHER" id="PTHR32119:SF2">
    <property type="entry name" value="OROTIDINE 5'-PHOSPHATE DECARBOXYLASE"/>
    <property type="match status" value="1"/>
</dbReference>
<reference evidence="11 12" key="1">
    <citation type="submission" date="2018-07" db="EMBL/GenBank/DDBJ databases">
        <title>Genomic Encyclopedia of Type Strains, Phase III (KMG-III): the genomes of soil and plant-associated and newly described type strains.</title>
        <authorList>
            <person name="Whitman W."/>
        </authorList>
    </citation>
    <scope>NUCLEOTIDE SEQUENCE [LARGE SCALE GENOMIC DNA]</scope>
    <source>
        <strain evidence="11 12">CECT 7031</strain>
    </source>
</reference>
<dbReference type="KEGG" id="wso:WSWS_01129"/>
<feature type="binding site" evidence="7 9">
    <location>
        <position position="217"/>
    </location>
    <ligand>
        <name>substrate</name>
    </ligand>
</feature>
<organism evidence="11 12">
    <name type="scientific">Weissella soli</name>
    <dbReference type="NCBI Taxonomy" id="155866"/>
    <lineage>
        <taxon>Bacteria</taxon>
        <taxon>Bacillati</taxon>
        <taxon>Bacillota</taxon>
        <taxon>Bacilli</taxon>
        <taxon>Lactobacillales</taxon>
        <taxon>Lactobacillaceae</taxon>
        <taxon>Weissella</taxon>
    </lineage>
</organism>
<dbReference type="Pfam" id="PF00215">
    <property type="entry name" value="OMPdecase"/>
    <property type="match status" value="1"/>
</dbReference>
<dbReference type="EMBL" id="QRAS01000001">
    <property type="protein sequence ID" value="RDL12319.1"/>
    <property type="molecule type" value="Genomic_DNA"/>
</dbReference>
<feature type="active site" description="For OMPdecase activity" evidence="8">
    <location>
        <position position="61"/>
    </location>
</feature>
<dbReference type="RefSeq" id="WP_070230355.1">
    <property type="nucleotide sequence ID" value="NZ_BJYO01000002.1"/>
</dbReference>
<dbReference type="EC" id="4.1.1.23" evidence="7"/>